<evidence type="ECO:0000313" key="1">
    <source>
        <dbReference type="EMBL" id="VEL22136.1"/>
    </source>
</evidence>
<keyword evidence="2" id="KW-1185">Reference proteome</keyword>
<comment type="caution">
    <text evidence="1">The sequence shown here is derived from an EMBL/GenBank/DDBJ whole genome shotgun (WGS) entry which is preliminary data.</text>
</comment>
<evidence type="ECO:0000313" key="2">
    <source>
        <dbReference type="Proteomes" id="UP000784294"/>
    </source>
</evidence>
<reference evidence="1" key="1">
    <citation type="submission" date="2018-11" db="EMBL/GenBank/DDBJ databases">
        <authorList>
            <consortium name="Pathogen Informatics"/>
        </authorList>
    </citation>
    <scope>NUCLEOTIDE SEQUENCE</scope>
</reference>
<dbReference type="AlphaFoldDB" id="A0A3S4ZX98"/>
<sequence length="72" mass="7772">MRKLLKTVENYVLMSTLSSRNVVGPMTPKPSVGGSLGPGQIAKASPQSTVNRFCIGLNWWAVCVCMHLCAHV</sequence>
<gene>
    <name evidence="1" type="ORF">PXEA_LOCUS15576</name>
</gene>
<organism evidence="1 2">
    <name type="scientific">Protopolystoma xenopodis</name>
    <dbReference type="NCBI Taxonomy" id="117903"/>
    <lineage>
        <taxon>Eukaryota</taxon>
        <taxon>Metazoa</taxon>
        <taxon>Spiralia</taxon>
        <taxon>Lophotrochozoa</taxon>
        <taxon>Platyhelminthes</taxon>
        <taxon>Monogenea</taxon>
        <taxon>Polyopisthocotylea</taxon>
        <taxon>Polystomatidea</taxon>
        <taxon>Polystomatidae</taxon>
        <taxon>Protopolystoma</taxon>
    </lineage>
</organism>
<proteinExistence type="predicted"/>
<name>A0A3S4ZX98_9PLAT</name>
<dbReference type="EMBL" id="CAAALY010054849">
    <property type="protein sequence ID" value="VEL22136.1"/>
    <property type="molecule type" value="Genomic_DNA"/>
</dbReference>
<dbReference type="Proteomes" id="UP000784294">
    <property type="component" value="Unassembled WGS sequence"/>
</dbReference>
<accession>A0A3S4ZX98</accession>
<protein>
    <submittedName>
        <fullName evidence="1">Uncharacterized protein</fullName>
    </submittedName>
</protein>